<dbReference type="PROSITE" id="PS51375">
    <property type="entry name" value="PPR"/>
    <property type="match status" value="6"/>
</dbReference>
<evidence type="ECO:0000256" key="3">
    <source>
        <dbReference type="SAM" id="MobiDB-lite"/>
    </source>
</evidence>
<dbReference type="InterPro" id="IPR033443">
    <property type="entry name" value="PROP1-like_PPR_dom"/>
</dbReference>
<feature type="repeat" description="PPR" evidence="2">
    <location>
        <begin position="324"/>
        <end position="358"/>
    </location>
</feature>
<sequence length="1066" mass="115258">MSAAVRVCPGKCDILETIQAKEATPGKLATAPVQLCQASAESPEIELNPFNMGTLSVSEASPVQDLGTTLTDTIASERSSSATTATDGAGCSADAPGSTCFDATFLPDVTVLAAHMHQLDLRSCEAPAGEEEAQTAFHQECAKEETRQLHPQAVEQRDPGSHRPQPTGVSEEMPRSPSGKSNEIKDVGLLRGHEALQQRGGCACNPYKPSASVPATTGKARGSDTSDQVYRLGLLLRQLGRLGKVRRCWEIWQEMVNTEGKPSFLYLARPLVGVPLKPQQRGGLKPNAVSYGCILDALVSNGALDLALKLLADMKASNEAIRPNTVMYSTLIKGCAQSKQLDQALSLFEEMATFGVEVNTVTYNSLLDVCARVGAMDRAAALLDDMLKKGVQPDLITFSTIIKGYCAHGQMDKGLLLLKAMKQKSISPDGVLYNSLLDGCVRAGRSSLCLELWREMQARQIKPSNFTLSILIKLHGRMRQLPVAFELVKQLPKMYDFKLNAHVYTCLMAACIENRQYRAAYDVLQNMRREGVTADSKTVSTIVFGCLKGRMHAQAVEVVLNALESLRDVNSKAQGRHAQRGRQGGSGSSRKQGLPAIDEKTVRLLAYHLRDQHMHKECALVLDTAVSVGLMSSATAQSLLTDEGFGERKASHVVTSNRAGSISPPHPASREARALARTAARGERLTWPRGGLPPVNARSQEAPMGHRRWTSIRSREARRSGYRGAKEGYAFPDVGGQPEGYLTFYPNAPHQNVQDCTTVSQERCSEPKAQLYPSTTISQTSYPLQRERDSQRSSAAHPLGQLHPNVSLSGEDPVPQMPVPTTGCAPFGSKGGSAALSMTRNTAIAQNASPSLRLSPYLTEGNLPLEGLKLPSPLPADLYGLGESSESGYFWGLSPMGTTPPPAGYGFSAVPPPVLPGTLPHAAELYIDENNFLENIEGFSMGAEGSFFVHIPTALLGTSVPPQDCRKSRVRPTPRARVFEGRRTASIPSSCFSRNQEVEEFFAASKNSRCPRPLGKFPSQGWCRPAEDEVLCLLTHQQRLVEVPDTTRHLTGGLHSTSCGSGNNHC</sequence>
<feature type="region of interest" description="Disordered" evidence="3">
    <location>
        <begin position="685"/>
        <end position="708"/>
    </location>
</feature>
<gene>
    <name evidence="5" type="ORF">cyc_06044</name>
</gene>
<dbReference type="Proteomes" id="UP000095192">
    <property type="component" value="Unassembled WGS sequence"/>
</dbReference>
<proteinExistence type="predicted"/>
<feature type="region of interest" description="Disordered" evidence="3">
    <location>
        <begin position="571"/>
        <end position="594"/>
    </location>
</feature>
<comment type="caution">
    <text evidence="5">The sequence shown here is derived from an EMBL/GenBank/DDBJ whole genome shotgun (WGS) entry which is preliminary data.</text>
</comment>
<dbReference type="InterPro" id="IPR011990">
    <property type="entry name" value="TPR-like_helical_dom_sf"/>
</dbReference>
<dbReference type="NCBIfam" id="TIGR00756">
    <property type="entry name" value="PPR"/>
    <property type="match status" value="5"/>
</dbReference>
<dbReference type="InterPro" id="IPR002885">
    <property type="entry name" value="PPR_rpt"/>
</dbReference>
<evidence type="ECO:0000313" key="6">
    <source>
        <dbReference type="Proteomes" id="UP000095192"/>
    </source>
</evidence>
<protein>
    <submittedName>
        <fullName evidence="5">Ppr repeat-containing protein</fullName>
    </submittedName>
</protein>
<keyword evidence="1" id="KW-0677">Repeat</keyword>
<feature type="compositionally biased region" description="Polar residues" evidence="3">
    <location>
        <begin position="772"/>
        <end position="783"/>
    </location>
</feature>
<dbReference type="Gene3D" id="1.25.40.10">
    <property type="entry name" value="Tetratricopeptide repeat domain"/>
    <property type="match status" value="3"/>
</dbReference>
<dbReference type="EMBL" id="JROU02000411">
    <property type="protein sequence ID" value="OEH79369.1"/>
    <property type="molecule type" value="Genomic_DNA"/>
</dbReference>
<dbReference type="InParanoid" id="A0A1D3D7F9"/>
<feature type="repeat" description="PPR" evidence="2">
    <location>
        <begin position="500"/>
        <end position="534"/>
    </location>
</feature>
<feature type="region of interest" description="Disordered" evidence="3">
    <location>
        <begin position="145"/>
        <end position="184"/>
    </location>
</feature>
<dbReference type="PANTHER" id="PTHR47941">
    <property type="entry name" value="PENTATRICOPEPTIDE REPEAT-CONTAINING PROTEIN 3, MITOCHONDRIAL"/>
    <property type="match status" value="1"/>
</dbReference>
<dbReference type="Pfam" id="PF13041">
    <property type="entry name" value="PPR_2"/>
    <property type="match status" value="1"/>
</dbReference>
<evidence type="ECO:0000256" key="1">
    <source>
        <dbReference type="ARBA" id="ARBA00022737"/>
    </source>
</evidence>
<organism evidence="5 6">
    <name type="scientific">Cyclospora cayetanensis</name>
    <dbReference type="NCBI Taxonomy" id="88456"/>
    <lineage>
        <taxon>Eukaryota</taxon>
        <taxon>Sar</taxon>
        <taxon>Alveolata</taxon>
        <taxon>Apicomplexa</taxon>
        <taxon>Conoidasida</taxon>
        <taxon>Coccidia</taxon>
        <taxon>Eucoccidiorida</taxon>
        <taxon>Eimeriorina</taxon>
        <taxon>Eimeriidae</taxon>
        <taxon>Cyclospora</taxon>
    </lineage>
</organism>
<keyword evidence="6" id="KW-1185">Reference proteome</keyword>
<dbReference type="VEuPathDB" id="ToxoDB:LOC34622298"/>
<dbReference type="AlphaFoldDB" id="A0A1D3D7F9"/>
<evidence type="ECO:0000259" key="4">
    <source>
        <dbReference type="Pfam" id="PF17177"/>
    </source>
</evidence>
<name>A0A1D3D7F9_9EIME</name>
<feature type="repeat" description="PPR" evidence="2">
    <location>
        <begin position="287"/>
        <end position="321"/>
    </location>
</feature>
<evidence type="ECO:0000313" key="5">
    <source>
        <dbReference type="EMBL" id="OEH79369.1"/>
    </source>
</evidence>
<feature type="region of interest" description="Disordered" evidence="3">
    <location>
        <begin position="767"/>
        <end position="810"/>
    </location>
</feature>
<dbReference type="Pfam" id="PF17177">
    <property type="entry name" value="PPR_long"/>
    <property type="match status" value="1"/>
</dbReference>
<reference evidence="5 6" key="1">
    <citation type="journal article" date="2016" name="BMC Genomics">
        <title>Comparative genomics reveals Cyclospora cayetanensis possesses coccidia-like metabolism and invasion components but unique surface antigens.</title>
        <authorList>
            <person name="Liu S."/>
            <person name="Wang L."/>
            <person name="Zheng H."/>
            <person name="Xu Z."/>
            <person name="Roellig D.M."/>
            <person name="Li N."/>
            <person name="Frace M.A."/>
            <person name="Tang K."/>
            <person name="Arrowood M.J."/>
            <person name="Moss D.M."/>
            <person name="Zhang L."/>
            <person name="Feng Y."/>
            <person name="Xiao L."/>
        </authorList>
    </citation>
    <scope>NUCLEOTIDE SEQUENCE [LARGE SCALE GENOMIC DNA]</scope>
    <source>
        <strain evidence="5 6">CHN_HEN01</strain>
    </source>
</reference>
<accession>A0A1D3D7F9</accession>
<feature type="repeat" description="PPR" evidence="2">
    <location>
        <begin position="429"/>
        <end position="463"/>
    </location>
</feature>
<feature type="repeat" description="PPR" evidence="2">
    <location>
        <begin position="394"/>
        <end position="428"/>
    </location>
</feature>
<feature type="repeat" description="PPR" evidence="2">
    <location>
        <begin position="359"/>
        <end position="393"/>
    </location>
</feature>
<dbReference type="VEuPathDB" id="ToxoDB:cyc_06044"/>
<evidence type="ECO:0000256" key="2">
    <source>
        <dbReference type="PROSITE-ProRule" id="PRU00708"/>
    </source>
</evidence>
<feature type="domain" description="PROP1-like PPR" evidence="4">
    <location>
        <begin position="304"/>
        <end position="446"/>
    </location>
</feature>